<reference evidence="2" key="2">
    <citation type="submission" date="2016-06" db="EMBL/GenBank/DDBJ databases">
        <title>The genome of a short-lived fish provides insights into sex chromosome evolution and the genetic control of aging.</title>
        <authorList>
            <person name="Reichwald K."/>
            <person name="Felder M."/>
            <person name="Petzold A."/>
            <person name="Koch P."/>
            <person name="Groth M."/>
            <person name="Platzer M."/>
        </authorList>
    </citation>
    <scope>NUCLEOTIDE SEQUENCE</scope>
    <source>
        <tissue evidence="2">Brain</tissue>
    </source>
</reference>
<organism evidence="2">
    <name type="scientific">Nothobranchius rachovii</name>
    <name type="common">bluefin notho</name>
    <dbReference type="NCBI Taxonomy" id="451742"/>
    <lineage>
        <taxon>Eukaryota</taxon>
        <taxon>Metazoa</taxon>
        <taxon>Chordata</taxon>
        <taxon>Craniata</taxon>
        <taxon>Vertebrata</taxon>
        <taxon>Euteleostomi</taxon>
        <taxon>Actinopterygii</taxon>
        <taxon>Neopterygii</taxon>
        <taxon>Teleostei</taxon>
        <taxon>Neoteleostei</taxon>
        <taxon>Acanthomorphata</taxon>
        <taxon>Ovalentaria</taxon>
        <taxon>Atherinomorphae</taxon>
        <taxon>Cyprinodontiformes</taxon>
        <taxon>Nothobranchiidae</taxon>
        <taxon>Nothobranchius</taxon>
    </lineage>
</organism>
<sequence length="76" mass="7969">AWGEHANSARAWGEHANSAHAWGEHANSTGTCGEHANSSNADRISAVPQPRLNKQLISLSSIPQHGLSVSVTCPDS</sequence>
<proteinExistence type="predicted"/>
<feature type="non-terminal residue" evidence="2">
    <location>
        <position position="76"/>
    </location>
</feature>
<feature type="compositionally biased region" description="Polar residues" evidence="1">
    <location>
        <begin position="26"/>
        <end position="42"/>
    </location>
</feature>
<dbReference type="EMBL" id="HAEH01017782">
    <property type="protein sequence ID" value="SBS06661.1"/>
    <property type="molecule type" value="Transcribed_RNA"/>
</dbReference>
<gene>
    <name evidence="2" type="primary">Nfu_g_1_023839</name>
</gene>
<protein>
    <submittedName>
        <fullName evidence="2">Uncharacterized protein</fullName>
    </submittedName>
</protein>
<name>A0A1A8RKZ2_9TELE</name>
<feature type="region of interest" description="Disordered" evidence="1">
    <location>
        <begin position="1"/>
        <end position="44"/>
    </location>
</feature>
<reference evidence="2" key="1">
    <citation type="submission" date="2016-05" db="EMBL/GenBank/DDBJ databases">
        <authorList>
            <person name="Lavstsen T."/>
            <person name="Jespersen J.S."/>
        </authorList>
    </citation>
    <scope>NUCLEOTIDE SEQUENCE</scope>
    <source>
        <tissue evidence="2">Brain</tissue>
    </source>
</reference>
<evidence type="ECO:0000256" key="1">
    <source>
        <dbReference type="SAM" id="MobiDB-lite"/>
    </source>
</evidence>
<dbReference type="AlphaFoldDB" id="A0A1A8RKZ2"/>
<evidence type="ECO:0000313" key="2">
    <source>
        <dbReference type="EMBL" id="SBS06661.1"/>
    </source>
</evidence>
<feature type="non-terminal residue" evidence="2">
    <location>
        <position position="1"/>
    </location>
</feature>
<accession>A0A1A8RKZ2</accession>